<evidence type="ECO:0000256" key="2">
    <source>
        <dbReference type="ARBA" id="ARBA00022448"/>
    </source>
</evidence>
<dbReference type="GO" id="GO:0045259">
    <property type="term" value="C:proton-transporting ATP synthase complex"/>
    <property type="evidence" value="ECO:0007669"/>
    <property type="project" value="UniProtKB-KW"/>
</dbReference>
<name>A0A0E3M835_CLOSL</name>
<dbReference type="InterPro" id="IPR000711">
    <property type="entry name" value="ATPase_OSCP/dsu"/>
</dbReference>
<evidence type="ECO:0000256" key="8">
    <source>
        <dbReference type="HAMAP-Rule" id="MF_01416"/>
    </source>
</evidence>
<dbReference type="PROSITE" id="PS00389">
    <property type="entry name" value="ATPASE_DELTA"/>
    <property type="match status" value="1"/>
</dbReference>
<reference evidence="9 10" key="1">
    <citation type="journal article" date="2015" name="J. Biotechnol.">
        <title>Complete genome sequence of a malodorant-producing acetogen, Clostridium scatologenes ATCC 25775(T).</title>
        <authorList>
            <person name="Zhu Z."/>
            <person name="Guo T."/>
            <person name="Zheng H."/>
            <person name="Song T."/>
            <person name="Ouyang P."/>
            <person name="Xie J."/>
        </authorList>
    </citation>
    <scope>NUCLEOTIDE SEQUENCE [LARGE SCALE GENOMIC DNA]</scope>
    <source>
        <strain evidence="9 10">ATCC 25775</strain>
    </source>
</reference>
<organism evidence="9 10">
    <name type="scientific">Clostridium scatologenes</name>
    <dbReference type="NCBI Taxonomy" id="1548"/>
    <lineage>
        <taxon>Bacteria</taxon>
        <taxon>Bacillati</taxon>
        <taxon>Bacillota</taxon>
        <taxon>Clostridia</taxon>
        <taxon>Eubacteriales</taxon>
        <taxon>Clostridiaceae</taxon>
        <taxon>Clostridium</taxon>
    </lineage>
</organism>
<sequence length="179" mass="20786">MYEYLDRRYALALYEIAEEKGKVEQYLQELREIVALINEDKDFMGLIEHPQVSTSSKKELFVKVFKDKVDEDLLAFLIVLIEKGRILQLEGKLKQMESIYLEKNKTAVAKVKTVIALQDDEKKSLVLQLEKKYNKKILLEEEIDESIIGGVYVQVGNEVIDGTVKSKIDEMKKLMLKRD</sequence>
<dbReference type="RefSeq" id="WP_029159214.1">
    <property type="nucleotide sequence ID" value="NZ_CP009933.1"/>
</dbReference>
<dbReference type="KEGG" id="csq:CSCA_3915"/>
<proteinExistence type="inferred from homology"/>
<comment type="function">
    <text evidence="8">F(1)F(0) ATP synthase produces ATP from ADP in the presence of a proton or sodium gradient. F-type ATPases consist of two structural domains, F(1) containing the extramembraneous catalytic core and F(0) containing the membrane proton channel, linked together by a central stalk and a peripheral stalk. During catalysis, ATP synthesis in the catalytic domain of F(1) is coupled via a rotary mechanism of the central stalk subunits to proton translocation.</text>
</comment>
<dbReference type="Gene3D" id="1.10.520.20">
    <property type="entry name" value="N-terminal domain of the delta subunit of the F1F0-ATP synthase"/>
    <property type="match status" value="1"/>
</dbReference>
<dbReference type="Pfam" id="PF00213">
    <property type="entry name" value="OSCP"/>
    <property type="match status" value="1"/>
</dbReference>
<dbReference type="STRING" id="1548.CSCA_3915"/>
<keyword evidence="6 8" id="KW-0139">CF(1)</keyword>
<dbReference type="NCBIfam" id="NF004403">
    <property type="entry name" value="PRK05758.2-4"/>
    <property type="match status" value="1"/>
</dbReference>
<comment type="function">
    <text evidence="8">This protein is part of the stalk that links CF(0) to CF(1). It either transmits conformational changes from CF(0) to CF(1) or is implicated in proton conduction.</text>
</comment>
<dbReference type="GO" id="GO:0046933">
    <property type="term" value="F:proton-transporting ATP synthase activity, rotational mechanism"/>
    <property type="evidence" value="ECO:0007669"/>
    <property type="project" value="UniProtKB-UniRule"/>
</dbReference>
<gene>
    <name evidence="8" type="primary">atpH</name>
    <name evidence="9" type="ORF">CSCA_3915</name>
</gene>
<evidence type="ECO:0000313" key="10">
    <source>
        <dbReference type="Proteomes" id="UP000033115"/>
    </source>
</evidence>
<dbReference type="InterPro" id="IPR026015">
    <property type="entry name" value="ATP_synth_OSCP/delta_N_sf"/>
</dbReference>
<comment type="similarity">
    <text evidence="8">Belongs to the ATPase delta chain family.</text>
</comment>
<evidence type="ECO:0000256" key="6">
    <source>
        <dbReference type="ARBA" id="ARBA00023196"/>
    </source>
</evidence>
<dbReference type="HAMAP" id="MF_01416">
    <property type="entry name" value="ATP_synth_delta_bact"/>
    <property type="match status" value="1"/>
</dbReference>
<dbReference type="HOGENOM" id="CLU_085114_4_0_9"/>
<dbReference type="InterPro" id="IPR020781">
    <property type="entry name" value="ATPase_OSCP/d_CS"/>
</dbReference>
<dbReference type="PANTHER" id="PTHR11910">
    <property type="entry name" value="ATP SYNTHASE DELTA CHAIN"/>
    <property type="match status" value="1"/>
</dbReference>
<dbReference type="NCBIfam" id="TIGR01145">
    <property type="entry name" value="ATP_synt_delta"/>
    <property type="match status" value="1"/>
</dbReference>
<keyword evidence="7 8" id="KW-0066">ATP synthesis</keyword>
<keyword evidence="5 8" id="KW-0472">Membrane</keyword>
<evidence type="ECO:0000256" key="3">
    <source>
        <dbReference type="ARBA" id="ARBA00022781"/>
    </source>
</evidence>
<comment type="subcellular location">
    <subcellularLocation>
        <location evidence="8">Cell membrane</location>
        <topology evidence="8">Peripheral membrane protein</topology>
    </subcellularLocation>
    <subcellularLocation>
        <location evidence="1">Membrane</location>
    </subcellularLocation>
</comment>
<evidence type="ECO:0000256" key="4">
    <source>
        <dbReference type="ARBA" id="ARBA00023065"/>
    </source>
</evidence>
<evidence type="ECO:0000256" key="1">
    <source>
        <dbReference type="ARBA" id="ARBA00004370"/>
    </source>
</evidence>
<accession>A0A0E3M835</accession>
<evidence type="ECO:0000256" key="7">
    <source>
        <dbReference type="ARBA" id="ARBA00023310"/>
    </source>
</evidence>
<keyword evidence="8" id="KW-1003">Cell membrane</keyword>
<dbReference type="Proteomes" id="UP000033115">
    <property type="component" value="Chromosome"/>
</dbReference>
<dbReference type="EMBL" id="CP009933">
    <property type="protein sequence ID" value="AKA71040.1"/>
    <property type="molecule type" value="Genomic_DNA"/>
</dbReference>
<dbReference type="AlphaFoldDB" id="A0A0E3M835"/>
<dbReference type="PRINTS" id="PR00125">
    <property type="entry name" value="ATPASEDELTA"/>
</dbReference>
<evidence type="ECO:0000256" key="5">
    <source>
        <dbReference type="ARBA" id="ARBA00023136"/>
    </source>
</evidence>
<keyword evidence="10" id="KW-1185">Reference proteome</keyword>
<protein>
    <recommendedName>
        <fullName evidence="8">ATP synthase subunit delta</fullName>
    </recommendedName>
    <alternativeName>
        <fullName evidence="8">ATP synthase F(1) sector subunit delta</fullName>
    </alternativeName>
    <alternativeName>
        <fullName evidence="8">F-type ATPase subunit delta</fullName>
        <shortName evidence="8">F-ATPase subunit delta</shortName>
    </alternativeName>
</protein>
<keyword evidence="2 8" id="KW-0813">Transport</keyword>
<evidence type="ECO:0000313" key="9">
    <source>
        <dbReference type="EMBL" id="AKA71040.1"/>
    </source>
</evidence>
<dbReference type="SUPFAM" id="SSF47928">
    <property type="entry name" value="N-terminal domain of the delta subunit of the F1F0-ATP synthase"/>
    <property type="match status" value="1"/>
</dbReference>
<keyword evidence="4 8" id="KW-0406">Ion transport</keyword>
<dbReference type="GO" id="GO:0005886">
    <property type="term" value="C:plasma membrane"/>
    <property type="evidence" value="ECO:0007669"/>
    <property type="project" value="UniProtKB-SubCell"/>
</dbReference>
<keyword evidence="3 8" id="KW-0375">Hydrogen ion transport</keyword>